<dbReference type="Proteomes" id="UP000504844">
    <property type="component" value="Chromosome"/>
</dbReference>
<proteinExistence type="predicted"/>
<name>A0A6M8SPQ5_9NEIS</name>
<dbReference type="KEGG" id="dee:HQN60_11315"/>
<evidence type="ECO:0000313" key="2">
    <source>
        <dbReference type="Proteomes" id="UP000504844"/>
    </source>
</evidence>
<dbReference type="AlphaFoldDB" id="A0A6M8SPQ5"/>
<reference evidence="1 2" key="1">
    <citation type="submission" date="2020-05" db="EMBL/GenBank/DDBJ databases">
        <title>Complete genome sequence of Deefgea sp. D17.</title>
        <authorList>
            <person name="Bae J.-W."/>
            <person name="Han J.E."/>
        </authorList>
    </citation>
    <scope>NUCLEOTIDE SEQUENCE [LARGE SCALE GENOMIC DNA]</scope>
    <source>
        <strain evidence="1 2">D17</strain>
    </source>
</reference>
<dbReference type="Pfam" id="PF08897">
    <property type="entry name" value="DUF1841"/>
    <property type="match status" value="1"/>
</dbReference>
<dbReference type="RefSeq" id="WP_173533745.1">
    <property type="nucleotide sequence ID" value="NZ_CP054143.1"/>
</dbReference>
<gene>
    <name evidence="1" type="ORF">HQN60_11315</name>
</gene>
<protein>
    <submittedName>
        <fullName evidence="1">DUF1841 family protein</fullName>
    </submittedName>
</protein>
<keyword evidence="2" id="KW-1185">Reference proteome</keyword>
<sequence>MLFNPSRDEARRFFIQTWQKHLQNQALADLEAVLVDVLMAHPEYHNYLSIDYLDHDWPPEHGDTNPFLHLSLHLALAEQLSIDQPAGVRQLYQQLHQQQGDAHKALHIMLDCLAEMIWQAQRNQTQPDPAIYLAGIRRHLGLFQ</sequence>
<dbReference type="InterPro" id="IPR014993">
    <property type="entry name" value="DUF1841"/>
</dbReference>
<organism evidence="1 2">
    <name type="scientific">Deefgea piscis</name>
    <dbReference type="NCBI Taxonomy" id="2739061"/>
    <lineage>
        <taxon>Bacteria</taxon>
        <taxon>Pseudomonadati</taxon>
        <taxon>Pseudomonadota</taxon>
        <taxon>Betaproteobacteria</taxon>
        <taxon>Neisseriales</taxon>
        <taxon>Chitinibacteraceae</taxon>
        <taxon>Deefgea</taxon>
    </lineage>
</organism>
<accession>A0A6M8SPQ5</accession>
<evidence type="ECO:0000313" key="1">
    <source>
        <dbReference type="EMBL" id="QKJ67242.1"/>
    </source>
</evidence>
<dbReference type="EMBL" id="CP054143">
    <property type="protein sequence ID" value="QKJ67242.1"/>
    <property type="molecule type" value="Genomic_DNA"/>
</dbReference>